<dbReference type="SUPFAM" id="SSF56399">
    <property type="entry name" value="ADP-ribosylation"/>
    <property type="match status" value="1"/>
</dbReference>
<name>A0A7C3CWB4_9BACT</name>
<feature type="compositionally biased region" description="Basic residues" evidence="1">
    <location>
        <begin position="212"/>
        <end position="235"/>
    </location>
</feature>
<dbReference type="InterPro" id="IPR042080">
    <property type="entry name" value="RNA_2'-PTrans_N"/>
</dbReference>
<proteinExistence type="predicted"/>
<dbReference type="Gene3D" id="1.10.10.970">
    <property type="entry name" value="RNA 2'-phosphotransferase, Tpt1/KptA family, N-terminal domain"/>
    <property type="match status" value="1"/>
</dbReference>
<dbReference type="Proteomes" id="UP000886043">
    <property type="component" value="Unassembled WGS sequence"/>
</dbReference>
<feature type="region of interest" description="Disordered" evidence="1">
    <location>
        <begin position="209"/>
        <end position="235"/>
    </location>
</feature>
<sequence>MDPGRLIKLVRYILSRRPDEFGLCPEEEGWVKVRDLHLAVAETEGFRGVRRRELETLLEVFGRDEFEYLREEGRVRAREIHFAPPVYVEEVPRRLYLPVKPRVWIRVAEEGLRAARPALMAPERDLAERLARRRGALLVEVDTTLAREDGAVFLRFIEKLYLSAWLPARALRGPRVDEKFRARYLPSPRREPEPEPIIPFRVESEEDQPYRKITRGKKKKLPWKEGRKRKKNKDW</sequence>
<dbReference type="AlphaFoldDB" id="A0A7C3CWB4"/>
<evidence type="ECO:0000256" key="1">
    <source>
        <dbReference type="SAM" id="MobiDB-lite"/>
    </source>
</evidence>
<comment type="caution">
    <text evidence="2">The sequence shown here is derived from an EMBL/GenBank/DDBJ whole genome shotgun (WGS) entry which is preliminary data.</text>
</comment>
<gene>
    <name evidence="2" type="ORF">ENJ40_00520</name>
</gene>
<accession>A0A7C3CWB4</accession>
<evidence type="ECO:0008006" key="3">
    <source>
        <dbReference type="Google" id="ProtNLM"/>
    </source>
</evidence>
<dbReference type="EMBL" id="DRMH01000008">
    <property type="protein sequence ID" value="HFC96928.1"/>
    <property type="molecule type" value="Genomic_DNA"/>
</dbReference>
<organism evidence="2">
    <name type="scientific">Thermosulfurimonas dismutans</name>
    <dbReference type="NCBI Taxonomy" id="999894"/>
    <lineage>
        <taxon>Bacteria</taxon>
        <taxon>Pseudomonadati</taxon>
        <taxon>Thermodesulfobacteriota</taxon>
        <taxon>Thermodesulfobacteria</taxon>
        <taxon>Thermodesulfobacteriales</taxon>
        <taxon>Thermodesulfobacteriaceae</taxon>
        <taxon>Thermosulfurimonas</taxon>
    </lineage>
</organism>
<reference evidence="2" key="1">
    <citation type="journal article" date="2020" name="mSystems">
        <title>Genome- and Community-Level Interaction Insights into Carbon Utilization and Element Cycling Functions of Hydrothermarchaeota in Hydrothermal Sediment.</title>
        <authorList>
            <person name="Zhou Z."/>
            <person name="Liu Y."/>
            <person name="Xu W."/>
            <person name="Pan J."/>
            <person name="Luo Z.H."/>
            <person name="Li M."/>
        </authorList>
    </citation>
    <scope>NUCLEOTIDE SEQUENCE [LARGE SCALE GENOMIC DNA]</scope>
    <source>
        <strain evidence="2">HyVt-483</strain>
    </source>
</reference>
<evidence type="ECO:0000313" key="2">
    <source>
        <dbReference type="EMBL" id="HFC96928.1"/>
    </source>
</evidence>
<protein>
    <recommendedName>
        <fullName evidence="3">RNA 2'-phosphotransferase</fullName>
    </recommendedName>
</protein>